<evidence type="ECO:0000256" key="1">
    <source>
        <dbReference type="ARBA" id="ARBA00023015"/>
    </source>
</evidence>
<gene>
    <name evidence="6" type="ORF">G1C96_0551</name>
</gene>
<dbReference type="PANTHER" id="PTHR47506">
    <property type="entry name" value="TRANSCRIPTIONAL REGULATORY PROTEIN"/>
    <property type="match status" value="1"/>
</dbReference>
<dbReference type="InterPro" id="IPR001647">
    <property type="entry name" value="HTH_TetR"/>
</dbReference>
<dbReference type="InterPro" id="IPR041583">
    <property type="entry name" value="TetR_C_31"/>
</dbReference>
<dbReference type="Pfam" id="PF00440">
    <property type="entry name" value="TetR_N"/>
    <property type="match status" value="1"/>
</dbReference>
<evidence type="ECO:0000256" key="3">
    <source>
        <dbReference type="ARBA" id="ARBA00023163"/>
    </source>
</evidence>
<evidence type="ECO:0000256" key="4">
    <source>
        <dbReference type="PROSITE-ProRule" id="PRU00335"/>
    </source>
</evidence>
<name>A0A7Y0F154_9BIFI</name>
<dbReference type="AlphaFoldDB" id="A0A7Y0F154"/>
<dbReference type="Proteomes" id="UP000588277">
    <property type="component" value="Unassembled WGS sequence"/>
</dbReference>
<comment type="caution">
    <text evidence="6">The sequence shown here is derived from an EMBL/GenBank/DDBJ whole genome shotgun (WGS) entry which is preliminary data.</text>
</comment>
<dbReference type="Pfam" id="PF17940">
    <property type="entry name" value="TetR_C_31"/>
    <property type="match status" value="1"/>
</dbReference>
<evidence type="ECO:0000313" key="6">
    <source>
        <dbReference type="EMBL" id="NMM99973.1"/>
    </source>
</evidence>
<keyword evidence="3" id="KW-0804">Transcription</keyword>
<dbReference type="PANTHER" id="PTHR47506:SF6">
    <property type="entry name" value="HTH-TYPE TRANSCRIPTIONAL REPRESSOR NEMR"/>
    <property type="match status" value="1"/>
</dbReference>
<sequence length="190" mass="20819">MTEDQTAQTPTRRYDPDRRQRIIDACLTIIAERGVAGTSHRVVAAAAGVPLGSMTYHFAGMGDLLHQAFDQFARASAARFVGRLRAAKSAEGAREAIVAYVEGDLFATPRDLGLTLELYTLAARDPAYRDITELWMTASRAELKRFFDPATSRMLDALIEGLALHRALGGDAGDDARRDIREAVRRIAQA</sequence>
<keyword evidence="7" id="KW-1185">Reference proteome</keyword>
<dbReference type="PRINTS" id="PR00455">
    <property type="entry name" value="HTHTETR"/>
</dbReference>
<dbReference type="SUPFAM" id="SSF46689">
    <property type="entry name" value="Homeodomain-like"/>
    <property type="match status" value="1"/>
</dbReference>
<reference evidence="6 7" key="1">
    <citation type="submission" date="2020-02" db="EMBL/GenBank/DDBJ databases">
        <title>Characterization of phylogenetic diversity of novel bifidobacterial species isolated in Czech ZOOs.</title>
        <authorList>
            <person name="Lugli G.A."/>
            <person name="Vera N.B."/>
            <person name="Ventura M."/>
        </authorList>
    </citation>
    <scope>NUCLEOTIDE SEQUENCE [LARGE SCALE GENOMIC DNA]</scope>
    <source>
        <strain evidence="6 7">DSM 109958</strain>
    </source>
</reference>
<keyword evidence="1" id="KW-0805">Transcription regulation</keyword>
<feature type="domain" description="HTH tetR-type" evidence="5">
    <location>
        <begin position="16"/>
        <end position="76"/>
    </location>
</feature>
<dbReference type="GO" id="GO:0003677">
    <property type="term" value="F:DNA binding"/>
    <property type="evidence" value="ECO:0007669"/>
    <property type="project" value="UniProtKB-UniRule"/>
</dbReference>
<dbReference type="RefSeq" id="WP_169275108.1">
    <property type="nucleotide sequence ID" value="NZ_JAAIIH010000001.1"/>
</dbReference>
<keyword evidence="2 4" id="KW-0238">DNA-binding</keyword>
<evidence type="ECO:0000313" key="7">
    <source>
        <dbReference type="Proteomes" id="UP000588277"/>
    </source>
</evidence>
<evidence type="ECO:0000259" key="5">
    <source>
        <dbReference type="PROSITE" id="PS50977"/>
    </source>
</evidence>
<evidence type="ECO:0000256" key="2">
    <source>
        <dbReference type="ARBA" id="ARBA00023125"/>
    </source>
</evidence>
<dbReference type="InterPro" id="IPR009057">
    <property type="entry name" value="Homeodomain-like_sf"/>
</dbReference>
<dbReference type="InterPro" id="IPR036271">
    <property type="entry name" value="Tet_transcr_reg_TetR-rel_C_sf"/>
</dbReference>
<dbReference type="EMBL" id="JAAIIH010000001">
    <property type="protein sequence ID" value="NMM99973.1"/>
    <property type="molecule type" value="Genomic_DNA"/>
</dbReference>
<dbReference type="Gene3D" id="1.10.357.10">
    <property type="entry name" value="Tetracycline Repressor, domain 2"/>
    <property type="match status" value="1"/>
</dbReference>
<dbReference type="SUPFAM" id="SSF48498">
    <property type="entry name" value="Tetracyclin repressor-like, C-terminal domain"/>
    <property type="match status" value="1"/>
</dbReference>
<accession>A0A7Y0F154</accession>
<feature type="DNA-binding region" description="H-T-H motif" evidence="4">
    <location>
        <begin position="39"/>
        <end position="58"/>
    </location>
</feature>
<dbReference type="PROSITE" id="PS50977">
    <property type="entry name" value="HTH_TETR_2"/>
    <property type="match status" value="1"/>
</dbReference>
<organism evidence="6 7">
    <name type="scientific">Bifidobacterium moraviense</name>
    <dbReference type="NCBI Taxonomy" id="2675323"/>
    <lineage>
        <taxon>Bacteria</taxon>
        <taxon>Bacillati</taxon>
        <taxon>Actinomycetota</taxon>
        <taxon>Actinomycetes</taxon>
        <taxon>Bifidobacteriales</taxon>
        <taxon>Bifidobacteriaceae</taxon>
        <taxon>Bifidobacterium</taxon>
    </lineage>
</organism>
<proteinExistence type="predicted"/>
<protein>
    <submittedName>
        <fullName evidence="6">TetR family transcriptional regulator</fullName>
    </submittedName>
</protein>